<feature type="region of interest" description="Disordered" evidence="1">
    <location>
        <begin position="213"/>
        <end position="237"/>
    </location>
</feature>
<feature type="compositionally biased region" description="Basic and acidic residues" evidence="1">
    <location>
        <begin position="79"/>
        <end position="91"/>
    </location>
</feature>
<sequence length="237" mass="27053">MSQTPITSLPGYPYFYAIPITGYIRDGPSQKAKRFSKSRLQDRHSLPPPYTPAPAWSPYILEGLAELDGLNEIPRQISPDHVRPYEKEQLKRPHSTPPEMTERKKSRFPSLKTKHSWTTYRPQISSPLSLSSASSSADIFQELSTIQEQEPMRWSAKTMAPSRGATHEMGRADEYGMGEEERLQVALIESIFLMLHELQPTYLPRPEKVVSQIMPRPSRKHRLSRQPSLRISPSFAA</sequence>
<evidence type="ECO:0000313" key="3">
    <source>
        <dbReference type="Proteomes" id="UP001595075"/>
    </source>
</evidence>
<gene>
    <name evidence="2" type="ORF">VTL71DRAFT_16311</name>
</gene>
<organism evidence="2 3">
    <name type="scientific">Oculimacula yallundae</name>
    <dbReference type="NCBI Taxonomy" id="86028"/>
    <lineage>
        <taxon>Eukaryota</taxon>
        <taxon>Fungi</taxon>
        <taxon>Dikarya</taxon>
        <taxon>Ascomycota</taxon>
        <taxon>Pezizomycotina</taxon>
        <taxon>Leotiomycetes</taxon>
        <taxon>Helotiales</taxon>
        <taxon>Ploettnerulaceae</taxon>
        <taxon>Oculimacula</taxon>
    </lineage>
</organism>
<evidence type="ECO:0000256" key="1">
    <source>
        <dbReference type="SAM" id="MobiDB-lite"/>
    </source>
</evidence>
<name>A0ABR4CGD8_9HELO</name>
<accession>A0ABR4CGD8</accession>
<protein>
    <submittedName>
        <fullName evidence="2">Uncharacterized protein</fullName>
    </submittedName>
</protein>
<feature type="region of interest" description="Disordered" evidence="1">
    <location>
        <begin position="28"/>
        <end position="51"/>
    </location>
</feature>
<comment type="caution">
    <text evidence="2">The sequence shown here is derived from an EMBL/GenBank/DDBJ whole genome shotgun (WGS) entry which is preliminary data.</text>
</comment>
<feature type="region of interest" description="Disordered" evidence="1">
    <location>
        <begin position="79"/>
        <end position="112"/>
    </location>
</feature>
<proteinExistence type="predicted"/>
<keyword evidence="3" id="KW-1185">Reference proteome</keyword>
<dbReference type="Proteomes" id="UP001595075">
    <property type="component" value="Unassembled WGS sequence"/>
</dbReference>
<evidence type="ECO:0000313" key="2">
    <source>
        <dbReference type="EMBL" id="KAL2068213.1"/>
    </source>
</evidence>
<dbReference type="EMBL" id="JAZHXI010000009">
    <property type="protein sequence ID" value="KAL2068213.1"/>
    <property type="molecule type" value="Genomic_DNA"/>
</dbReference>
<reference evidence="2 3" key="1">
    <citation type="journal article" date="2024" name="Commun. Biol.">
        <title>Comparative genomic analysis of thermophilic fungi reveals convergent evolutionary adaptations and gene losses.</title>
        <authorList>
            <person name="Steindorff A.S."/>
            <person name="Aguilar-Pontes M.V."/>
            <person name="Robinson A.J."/>
            <person name="Andreopoulos B."/>
            <person name="LaButti K."/>
            <person name="Kuo A."/>
            <person name="Mondo S."/>
            <person name="Riley R."/>
            <person name="Otillar R."/>
            <person name="Haridas S."/>
            <person name="Lipzen A."/>
            <person name="Grimwood J."/>
            <person name="Schmutz J."/>
            <person name="Clum A."/>
            <person name="Reid I.D."/>
            <person name="Moisan M.C."/>
            <person name="Butler G."/>
            <person name="Nguyen T.T.M."/>
            <person name="Dewar K."/>
            <person name="Conant G."/>
            <person name="Drula E."/>
            <person name="Henrissat B."/>
            <person name="Hansel C."/>
            <person name="Singer S."/>
            <person name="Hutchinson M.I."/>
            <person name="de Vries R.P."/>
            <person name="Natvig D.O."/>
            <person name="Powell A.J."/>
            <person name="Tsang A."/>
            <person name="Grigoriev I.V."/>
        </authorList>
    </citation>
    <scope>NUCLEOTIDE SEQUENCE [LARGE SCALE GENOMIC DNA]</scope>
    <source>
        <strain evidence="2 3">CBS 494.80</strain>
    </source>
</reference>